<name>A0A7H9HU16_9SACH</name>
<accession>A0A7H9HU16</accession>
<dbReference type="OrthoDB" id="4060392at2759"/>
<proteinExistence type="predicted"/>
<gene>
    <name evidence="1" type="ORF">HG537_0C05010</name>
</gene>
<keyword evidence="2" id="KW-1185">Reference proteome</keyword>
<dbReference type="Proteomes" id="UP000510647">
    <property type="component" value="Chromosome 3"/>
</dbReference>
<protein>
    <submittedName>
        <fullName evidence="1">Uncharacterized protein</fullName>
    </submittedName>
</protein>
<reference evidence="1 2" key="1">
    <citation type="submission" date="2020-06" db="EMBL/GenBank/DDBJ databases">
        <title>The yeast mating-type switching endonuclease HO is a domesticated member of an unorthodox homing genetic element family.</title>
        <authorList>
            <person name="Coughlan A.Y."/>
            <person name="Lombardi L."/>
            <person name="Braun-Galleani S."/>
            <person name="Martos A.R."/>
            <person name="Galeote V."/>
            <person name="Bigey F."/>
            <person name="Dequin S."/>
            <person name="Byrne K.P."/>
            <person name="Wolfe K.H."/>
        </authorList>
    </citation>
    <scope>NUCLEOTIDE SEQUENCE [LARGE SCALE GENOMIC DNA]</scope>
    <source>
        <strain evidence="1 2">CBS2947</strain>
    </source>
</reference>
<evidence type="ECO:0000313" key="1">
    <source>
        <dbReference type="EMBL" id="QLQ79852.1"/>
    </source>
</evidence>
<evidence type="ECO:0000313" key="2">
    <source>
        <dbReference type="Proteomes" id="UP000510647"/>
    </source>
</evidence>
<dbReference type="AlphaFoldDB" id="A0A7H9HU16"/>
<organism evidence="1 2">
    <name type="scientific">Torulaspora globosa</name>
    <dbReference type="NCBI Taxonomy" id="48254"/>
    <lineage>
        <taxon>Eukaryota</taxon>
        <taxon>Fungi</taxon>
        <taxon>Dikarya</taxon>
        <taxon>Ascomycota</taxon>
        <taxon>Saccharomycotina</taxon>
        <taxon>Saccharomycetes</taxon>
        <taxon>Saccharomycetales</taxon>
        <taxon>Saccharomycetaceae</taxon>
        <taxon>Torulaspora</taxon>
    </lineage>
</organism>
<sequence>MLTIGNDQISIIESCTKEEIASFLRPSGINAYEVRQQERTCWDGQLQTKTSEFCLDTEMLLHLMAMTGISKKKVTKDQEPEMSKQNKFKDTFKEWHSFTSLRAKMKQSVLRNGRQPTRYVCVSPVIECQYPTEQSAISYCSTQTSDNTVVHNELFACTVAKQNSTTNILRLIQVTE</sequence>
<dbReference type="EMBL" id="CP059269">
    <property type="protein sequence ID" value="QLQ79852.1"/>
    <property type="molecule type" value="Genomic_DNA"/>
</dbReference>